<dbReference type="NCBIfam" id="TIGR01511">
    <property type="entry name" value="ATPase-IB1_Cu"/>
    <property type="match status" value="1"/>
</dbReference>
<dbReference type="GO" id="GO:0046872">
    <property type="term" value="F:metal ion binding"/>
    <property type="evidence" value="ECO:0007669"/>
    <property type="project" value="UniProtKB-KW"/>
</dbReference>
<dbReference type="GO" id="GO:0015086">
    <property type="term" value="F:cadmium ion transmembrane transporter activity"/>
    <property type="evidence" value="ECO:0007669"/>
    <property type="project" value="TreeGrafter"/>
</dbReference>
<dbReference type="Pfam" id="PF00122">
    <property type="entry name" value="E1-E2_ATPase"/>
    <property type="match status" value="1"/>
</dbReference>
<dbReference type="SFLD" id="SFLDS00003">
    <property type="entry name" value="Haloacid_Dehalogenase"/>
    <property type="match status" value="1"/>
</dbReference>
<feature type="transmembrane region" description="Helical" evidence="10">
    <location>
        <begin position="386"/>
        <end position="411"/>
    </location>
</feature>
<evidence type="ECO:0000256" key="3">
    <source>
        <dbReference type="ARBA" id="ARBA00022692"/>
    </source>
</evidence>
<dbReference type="RefSeq" id="WP_036559710.1">
    <property type="nucleotide sequence ID" value="NZ_JRNI01000029.1"/>
</dbReference>
<evidence type="ECO:0000256" key="7">
    <source>
        <dbReference type="ARBA" id="ARBA00023136"/>
    </source>
</evidence>
<gene>
    <name evidence="12" type="ORF">HMPREF2130_07730</name>
</gene>
<comment type="similarity">
    <text evidence="2 10">Belongs to the cation transport ATPase (P-type) (TC 3.A.3) family. Type IB subfamily.</text>
</comment>
<dbReference type="NCBIfam" id="TIGR01525">
    <property type="entry name" value="ATPase-IB_hvy"/>
    <property type="match status" value="1"/>
</dbReference>
<sequence length="741" mass="79819">MDSLKEQNHQSSHHNCCACHEQHAEASTASASATTATSGAIKNAERTQIRIQQMDCPTEEAMIRRLFENKADVLQLNFNLIQRILTVSHRAGTLDGILEGIRSLGFEPEVLTAESSRGSEVVISHRPWWPLVIAALIALLAEISYLAAWPQWLTAAFALSAIAIGGLHTYKKGWTALRTGNLNINALMSIAVTGALLIGEWPEAAMVMVLFSLAEVIEARSLDRARRAISHLMELAPDKALVLQADGSWQHLPAHEVPIGSTVRIAPGQQIPLDGEIISGFSSVNQAPISGESQPVDKSIGDPVYAGTINLNGAFDYQVTATADNSTLARIIQRVEEAQQAKAPTQRFIDRFAAIYTPAILVLALGIALLPPLLVDGQWSAWIYKALVMLVIACPCALVISTPVSIVSALATAARHGILIKGGSYLETSRLLNYLTFDKTGTITEGKPSLNEALIFDAERQTTIRRIAATIAARSDHPISQALANALSSADDKLKVTSFEALPGRGTKALIEGNSYYLGSHRLIHELGVCSEALEQQLAIFEAQGKNTTLLCNDSEVLALFVMADSVKASSREAIKELHQMGINTMMLSGDNQLAVNYIAKEVAINQAKGNLLPEDKLQIIHELSAHNRVAMVGDGINDAPSLARADIGIAMGSIGSDAALETADVALMDDDLRKIPALIRLSRSTHRILLQNISFALGLKAVFLILTLLGYGTMWMAVFADMGASLLVVLNGLRLLRHPL</sequence>
<dbReference type="NCBIfam" id="TIGR01494">
    <property type="entry name" value="ATPase_P-type"/>
    <property type="match status" value="1"/>
</dbReference>
<dbReference type="FunFam" id="2.70.150.10:FF:000002">
    <property type="entry name" value="Copper-transporting ATPase 1, putative"/>
    <property type="match status" value="1"/>
</dbReference>
<dbReference type="eggNOG" id="COG2217">
    <property type="taxonomic scope" value="Bacteria"/>
</dbReference>
<evidence type="ECO:0000256" key="4">
    <source>
        <dbReference type="ARBA" id="ARBA00022723"/>
    </source>
</evidence>
<feature type="transmembrane region" description="Helical" evidence="10">
    <location>
        <begin position="716"/>
        <end position="737"/>
    </location>
</feature>
<dbReference type="GO" id="GO:0016887">
    <property type="term" value="F:ATP hydrolysis activity"/>
    <property type="evidence" value="ECO:0007669"/>
    <property type="project" value="InterPro"/>
</dbReference>
<dbReference type="InterPro" id="IPR051014">
    <property type="entry name" value="Cation_Transport_ATPase_IB"/>
</dbReference>
<comment type="subcellular location">
    <subcellularLocation>
        <location evidence="10">Cell membrane</location>
    </subcellularLocation>
    <subcellularLocation>
        <location evidence="1">Membrane</location>
    </subcellularLocation>
</comment>
<dbReference type="Gene3D" id="3.40.50.1000">
    <property type="entry name" value="HAD superfamily/HAD-like"/>
    <property type="match status" value="1"/>
</dbReference>
<dbReference type="AlphaFoldDB" id="A0A095Z646"/>
<dbReference type="Gene3D" id="2.70.150.10">
    <property type="entry name" value="Calcium-transporting ATPase, cytoplasmic transduction domain A"/>
    <property type="match status" value="1"/>
</dbReference>
<keyword evidence="10" id="KW-1003">Cell membrane</keyword>
<keyword evidence="5" id="KW-1278">Translocase</keyword>
<dbReference type="PANTHER" id="PTHR48085:SF5">
    <property type="entry name" value="CADMIUM_ZINC-TRANSPORTING ATPASE HMA4-RELATED"/>
    <property type="match status" value="1"/>
</dbReference>
<dbReference type="Gene3D" id="3.40.1110.10">
    <property type="entry name" value="Calcium-transporting ATPase, cytoplasmic domain N"/>
    <property type="match status" value="1"/>
</dbReference>
<dbReference type="Proteomes" id="UP000029629">
    <property type="component" value="Unassembled WGS sequence"/>
</dbReference>
<feature type="transmembrane region" description="Helical" evidence="10">
    <location>
        <begin position="689"/>
        <end position="710"/>
    </location>
</feature>
<evidence type="ECO:0000256" key="6">
    <source>
        <dbReference type="ARBA" id="ARBA00022989"/>
    </source>
</evidence>
<keyword evidence="3 10" id="KW-0812">Transmembrane</keyword>
<keyword evidence="13" id="KW-1185">Reference proteome</keyword>
<evidence type="ECO:0000259" key="11">
    <source>
        <dbReference type="Pfam" id="PF00122"/>
    </source>
</evidence>
<dbReference type="GO" id="GO:0016463">
    <property type="term" value="F:P-type zinc transporter activity"/>
    <property type="evidence" value="ECO:0007669"/>
    <property type="project" value="UniProtKB-EC"/>
</dbReference>
<comment type="catalytic activity">
    <reaction evidence="9">
        <text>Zn(2+)(in) + ATP + H2O = Zn(2+)(out) + ADP + phosphate + H(+)</text>
        <dbReference type="Rhea" id="RHEA:20621"/>
        <dbReference type="ChEBI" id="CHEBI:15377"/>
        <dbReference type="ChEBI" id="CHEBI:15378"/>
        <dbReference type="ChEBI" id="CHEBI:29105"/>
        <dbReference type="ChEBI" id="CHEBI:30616"/>
        <dbReference type="ChEBI" id="CHEBI:43474"/>
        <dbReference type="ChEBI" id="CHEBI:456216"/>
        <dbReference type="EC" id="7.2.2.12"/>
    </reaction>
</comment>
<dbReference type="OrthoDB" id="8552908at2"/>
<keyword evidence="10" id="KW-0547">Nucleotide-binding</keyword>
<feature type="domain" description="P-type ATPase A" evidence="11">
    <location>
        <begin position="234"/>
        <end position="336"/>
    </location>
</feature>
<evidence type="ECO:0000313" key="13">
    <source>
        <dbReference type="Proteomes" id="UP000029629"/>
    </source>
</evidence>
<dbReference type="InterPro" id="IPR036163">
    <property type="entry name" value="HMA_dom_sf"/>
</dbReference>
<dbReference type="SFLD" id="SFLDF00027">
    <property type="entry name" value="p-type_atpase"/>
    <property type="match status" value="1"/>
</dbReference>
<dbReference type="GO" id="GO:0005886">
    <property type="term" value="C:plasma membrane"/>
    <property type="evidence" value="ECO:0007669"/>
    <property type="project" value="UniProtKB-SubCell"/>
</dbReference>
<evidence type="ECO:0000256" key="1">
    <source>
        <dbReference type="ARBA" id="ARBA00004370"/>
    </source>
</evidence>
<dbReference type="InterPro" id="IPR044492">
    <property type="entry name" value="P_typ_ATPase_HD_dom"/>
</dbReference>
<evidence type="ECO:0000313" key="12">
    <source>
        <dbReference type="EMBL" id="KGF30153.1"/>
    </source>
</evidence>
<dbReference type="SFLD" id="SFLDG00002">
    <property type="entry name" value="C1.7:_P-type_atpase_like"/>
    <property type="match status" value="1"/>
</dbReference>
<dbReference type="PANTHER" id="PTHR48085">
    <property type="entry name" value="CADMIUM/ZINC-TRANSPORTING ATPASE HMA2-RELATED"/>
    <property type="match status" value="1"/>
</dbReference>
<feature type="transmembrane region" description="Helical" evidence="10">
    <location>
        <begin position="127"/>
        <end position="146"/>
    </location>
</feature>
<dbReference type="PROSITE" id="PS00154">
    <property type="entry name" value="ATPASE_E1_E2"/>
    <property type="match status" value="1"/>
</dbReference>
<evidence type="ECO:0000256" key="5">
    <source>
        <dbReference type="ARBA" id="ARBA00022967"/>
    </source>
</evidence>
<proteinExistence type="inferred from homology"/>
<organism evidence="12 13">
    <name type="scientific">Oligella urethralis DNF00040</name>
    <dbReference type="NCBI Taxonomy" id="1401065"/>
    <lineage>
        <taxon>Bacteria</taxon>
        <taxon>Pseudomonadati</taxon>
        <taxon>Pseudomonadota</taxon>
        <taxon>Betaproteobacteria</taxon>
        <taxon>Burkholderiales</taxon>
        <taxon>Alcaligenaceae</taxon>
        <taxon>Oligella</taxon>
    </lineage>
</organism>
<dbReference type="PRINTS" id="PR00941">
    <property type="entry name" value="CDATPASE"/>
</dbReference>
<dbReference type="InterPro" id="IPR023298">
    <property type="entry name" value="ATPase_P-typ_TM_dom_sf"/>
</dbReference>
<dbReference type="SUPFAM" id="SSF56784">
    <property type="entry name" value="HAD-like"/>
    <property type="match status" value="1"/>
</dbReference>
<accession>A0A095Z646</accession>
<dbReference type="SUPFAM" id="SSF81665">
    <property type="entry name" value="Calcium ATPase, transmembrane domain M"/>
    <property type="match status" value="1"/>
</dbReference>
<dbReference type="InterPro" id="IPR027256">
    <property type="entry name" value="P-typ_ATPase_IB"/>
</dbReference>
<dbReference type="InterPro" id="IPR008250">
    <property type="entry name" value="ATPase_P-typ_transduc_dom_A_sf"/>
</dbReference>
<dbReference type="EC" id="7.2.2.12" evidence="8"/>
<dbReference type="PRINTS" id="PR00119">
    <property type="entry name" value="CATATPASE"/>
</dbReference>
<dbReference type="InterPro" id="IPR036412">
    <property type="entry name" value="HAD-like_sf"/>
</dbReference>
<evidence type="ECO:0000256" key="8">
    <source>
        <dbReference type="ARBA" id="ARBA00039097"/>
    </source>
</evidence>
<keyword evidence="10" id="KW-0067">ATP-binding</keyword>
<dbReference type="SUPFAM" id="SSF55008">
    <property type="entry name" value="HMA, heavy metal-associated domain"/>
    <property type="match status" value="1"/>
</dbReference>
<evidence type="ECO:0000256" key="2">
    <source>
        <dbReference type="ARBA" id="ARBA00006024"/>
    </source>
</evidence>
<dbReference type="SUPFAM" id="SSF81653">
    <property type="entry name" value="Calcium ATPase, transduction domain A"/>
    <property type="match status" value="1"/>
</dbReference>
<dbReference type="InterPro" id="IPR001757">
    <property type="entry name" value="P_typ_ATPase"/>
</dbReference>
<dbReference type="InterPro" id="IPR018303">
    <property type="entry name" value="ATPase_P-typ_P_site"/>
</dbReference>
<keyword evidence="6 10" id="KW-1133">Transmembrane helix</keyword>
<dbReference type="Pfam" id="PF00702">
    <property type="entry name" value="Hydrolase"/>
    <property type="match status" value="1"/>
</dbReference>
<name>A0A095Z646_9BURK</name>
<keyword evidence="4 10" id="KW-0479">Metal-binding</keyword>
<dbReference type="GO" id="GO:0005524">
    <property type="term" value="F:ATP binding"/>
    <property type="evidence" value="ECO:0007669"/>
    <property type="project" value="UniProtKB-UniRule"/>
</dbReference>
<comment type="caution">
    <text evidence="12">The sequence shown here is derived from an EMBL/GenBank/DDBJ whole genome shotgun (WGS) entry which is preliminary data.</text>
</comment>
<reference evidence="12 13" key="1">
    <citation type="submission" date="2014-07" db="EMBL/GenBank/DDBJ databases">
        <authorList>
            <person name="McCorrison J."/>
            <person name="Sanka R."/>
            <person name="Torralba M."/>
            <person name="Gillis M."/>
            <person name="Haft D.H."/>
            <person name="Methe B."/>
            <person name="Sutton G."/>
            <person name="Nelson K.E."/>
        </authorList>
    </citation>
    <scope>NUCLEOTIDE SEQUENCE [LARGE SCALE GENOMIC DNA]</scope>
    <source>
        <strain evidence="12 13">DNF00040</strain>
    </source>
</reference>
<dbReference type="InterPro" id="IPR059000">
    <property type="entry name" value="ATPase_P-type_domA"/>
</dbReference>
<dbReference type="EMBL" id="JRNI01000029">
    <property type="protein sequence ID" value="KGF30153.1"/>
    <property type="molecule type" value="Genomic_DNA"/>
</dbReference>
<dbReference type="InterPro" id="IPR023214">
    <property type="entry name" value="HAD_sf"/>
</dbReference>
<protein>
    <recommendedName>
        <fullName evidence="8">P-type Zn(2+) transporter</fullName>
        <ecNumber evidence="8">7.2.2.12</ecNumber>
    </recommendedName>
</protein>
<dbReference type="InterPro" id="IPR023299">
    <property type="entry name" value="ATPase_P-typ_cyto_dom_N"/>
</dbReference>
<keyword evidence="7 10" id="KW-0472">Membrane</keyword>
<feature type="transmembrane region" description="Helical" evidence="10">
    <location>
        <begin position="352"/>
        <end position="374"/>
    </location>
</feature>
<evidence type="ECO:0000256" key="10">
    <source>
        <dbReference type="RuleBase" id="RU362081"/>
    </source>
</evidence>
<feature type="transmembrane region" description="Helical" evidence="10">
    <location>
        <begin position="152"/>
        <end position="170"/>
    </location>
</feature>
<evidence type="ECO:0000256" key="9">
    <source>
        <dbReference type="ARBA" id="ARBA00047308"/>
    </source>
</evidence>